<dbReference type="Pfam" id="PF00072">
    <property type="entry name" value="Response_reg"/>
    <property type="match status" value="1"/>
</dbReference>
<name>A0A315YX96_SEDFL</name>
<dbReference type="PROSITE" id="PS50109">
    <property type="entry name" value="HIS_KIN"/>
    <property type="match status" value="1"/>
</dbReference>
<dbReference type="PANTHER" id="PTHR43711">
    <property type="entry name" value="TWO-COMPONENT HISTIDINE KINASE"/>
    <property type="match status" value="1"/>
</dbReference>
<dbReference type="InterPro" id="IPR003594">
    <property type="entry name" value="HATPase_dom"/>
</dbReference>
<dbReference type="InterPro" id="IPR001789">
    <property type="entry name" value="Sig_transdc_resp-reg_receiver"/>
</dbReference>
<proteinExistence type="predicted"/>
<dbReference type="GO" id="GO:0000155">
    <property type="term" value="F:phosphorelay sensor kinase activity"/>
    <property type="evidence" value="ECO:0007669"/>
    <property type="project" value="InterPro"/>
</dbReference>
<keyword evidence="4" id="KW-0808">Transferase</keyword>
<dbReference type="InterPro" id="IPR011006">
    <property type="entry name" value="CheY-like_superfamily"/>
</dbReference>
<keyword evidence="8" id="KW-0175">Coiled coil</keyword>
<evidence type="ECO:0000256" key="8">
    <source>
        <dbReference type="SAM" id="Coils"/>
    </source>
</evidence>
<dbReference type="InterPro" id="IPR050736">
    <property type="entry name" value="Sensor_HK_Regulatory"/>
</dbReference>
<dbReference type="SMART" id="SM00448">
    <property type="entry name" value="REC"/>
    <property type="match status" value="1"/>
</dbReference>
<keyword evidence="12" id="KW-1185">Reference proteome</keyword>
<dbReference type="InterPro" id="IPR005467">
    <property type="entry name" value="His_kinase_dom"/>
</dbReference>
<feature type="domain" description="Histidine kinase" evidence="9">
    <location>
        <begin position="332"/>
        <end position="549"/>
    </location>
</feature>
<evidence type="ECO:0000259" key="10">
    <source>
        <dbReference type="PROSITE" id="PS50110"/>
    </source>
</evidence>
<evidence type="ECO:0000256" key="7">
    <source>
        <dbReference type="PROSITE-ProRule" id="PRU00169"/>
    </source>
</evidence>
<dbReference type="CDD" id="cd00075">
    <property type="entry name" value="HATPase"/>
    <property type="match status" value="1"/>
</dbReference>
<evidence type="ECO:0000256" key="6">
    <source>
        <dbReference type="ARBA" id="ARBA00023012"/>
    </source>
</evidence>
<comment type="caution">
    <text evidence="11">The sequence shown here is derived from an EMBL/GenBank/DDBJ whole genome shotgun (WGS) entry which is preliminary data.</text>
</comment>
<dbReference type="Pfam" id="PF02518">
    <property type="entry name" value="HATPase_c"/>
    <property type="match status" value="1"/>
</dbReference>
<dbReference type="PROSITE" id="PS50110">
    <property type="entry name" value="RESPONSE_REGULATORY"/>
    <property type="match status" value="1"/>
</dbReference>
<dbReference type="SUPFAM" id="SSF52172">
    <property type="entry name" value="CheY-like"/>
    <property type="match status" value="1"/>
</dbReference>
<dbReference type="Gene3D" id="3.30.565.10">
    <property type="entry name" value="Histidine kinase-like ATPase, C-terminal domain"/>
    <property type="match status" value="1"/>
</dbReference>
<dbReference type="SUPFAM" id="SSF47384">
    <property type="entry name" value="Homodimeric domain of signal transducing histidine kinase"/>
    <property type="match status" value="1"/>
</dbReference>
<evidence type="ECO:0000259" key="9">
    <source>
        <dbReference type="PROSITE" id="PS50109"/>
    </source>
</evidence>
<dbReference type="AlphaFoldDB" id="A0A315YX96"/>
<dbReference type="InterPro" id="IPR035965">
    <property type="entry name" value="PAS-like_dom_sf"/>
</dbReference>
<organism evidence="11 12">
    <name type="scientific">Sediminitomix flava</name>
    <dbReference type="NCBI Taxonomy" id="379075"/>
    <lineage>
        <taxon>Bacteria</taxon>
        <taxon>Pseudomonadati</taxon>
        <taxon>Bacteroidota</taxon>
        <taxon>Cytophagia</taxon>
        <taxon>Cytophagales</taxon>
        <taxon>Flammeovirgaceae</taxon>
        <taxon>Sediminitomix</taxon>
    </lineage>
</organism>
<dbReference type="EC" id="2.7.13.3" evidence="2"/>
<dbReference type="InterPro" id="IPR036097">
    <property type="entry name" value="HisK_dim/P_sf"/>
</dbReference>
<dbReference type="Proteomes" id="UP000245535">
    <property type="component" value="Unassembled WGS sequence"/>
</dbReference>
<feature type="modified residue" description="4-aspartylphosphate" evidence="7">
    <location>
        <position position="64"/>
    </location>
</feature>
<dbReference type="FunFam" id="3.30.565.10:FF:000006">
    <property type="entry name" value="Sensor histidine kinase WalK"/>
    <property type="match status" value="1"/>
</dbReference>
<dbReference type="InterPro" id="IPR004358">
    <property type="entry name" value="Sig_transdc_His_kin-like_C"/>
</dbReference>
<dbReference type="SUPFAM" id="SSF55785">
    <property type="entry name" value="PYP-like sensor domain (PAS domain)"/>
    <property type="match status" value="1"/>
</dbReference>
<accession>A0A315YX96</accession>
<evidence type="ECO:0000313" key="12">
    <source>
        <dbReference type="Proteomes" id="UP000245535"/>
    </source>
</evidence>
<dbReference type="Gene3D" id="3.30.450.20">
    <property type="entry name" value="PAS domain"/>
    <property type="match status" value="1"/>
</dbReference>
<feature type="coiled-coil region" evidence="8">
    <location>
        <begin position="135"/>
        <end position="190"/>
    </location>
</feature>
<protein>
    <recommendedName>
        <fullName evidence="2">histidine kinase</fullName>
        <ecNumber evidence="2">2.7.13.3</ecNumber>
    </recommendedName>
</protein>
<dbReference type="Gene3D" id="3.40.50.2300">
    <property type="match status" value="1"/>
</dbReference>
<evidence type="ECO:0000313" key="11">
    <source>
        <dbReference type="EMBL" id="PWJ33680.1"/>
    </source>
</evidence>
<feature type="domain" description="Response regulatory" evidence="10">
    <location>
        <begin position="11"/>
        <end position="128"/>
    </location>
</feature>
<evidence type="ECO:0000256" key="5">
    <source>
        <dbReference type="ARBA" id="ARBA00022777"/>
    </source>
</evidence>
<reference evidence="11 12" key="1">
    <citation type="submission" date="2018-03" db="EMBL/GenBank/DDBJ databases">
        <title>Genomic Encyclopedia of Archaeal and Bacterial Type Strains, Phase II (KMG-II): from individual species to whole genera.</title>
        <authorList>
            <person name="Goeker M."/>
        </authorList>
    </citation>
    <scope>NUCLEOTIDE SEQUENCE [LARGE SCALE GENOMIC DNA]</scope>
    <source>
        <strain evidence="11 12">DSM 28229</strain>
    </source>
</reference>
<dbReference type="SUPFAM" id="SSF55874">
    <property type="entry name" value="ATPase domain of HSP90 chaperone/DNA topoisomerase II/histidine kinase"/>
    <property type="match status" value="1"/>
</dbReference>
<feature type="coiled-coil region" evidence="8">
    <location>
        <begin position="299"/>
        <end position="328"/>
    </location>
</feature>
<sequence>MLQDENIEEIRILLIDDDEDDYIITSDLIDEIGSNHKYHLDWISSYEEGIETIYKEIHDVYIVDYRLGIHSGLDLIHDIRQNMLRPFILLTGQGDRSLDEKAMQMGAVDYLVKGTIDADTLERSIRHSIQHVNNLRKIQRLNEALESRVEERTQQLNTAVANLQMANQDLQREIKERKRAEQAVRKSQKIYKKIAQNFPGGLIAVLNRQYHYDFIDGKGLEELNVEKESVLNKKFLANAIRNNYSGAELNIYYEILNRVFVKQEEAIFDLELNGHMYAANVVPLPSSDDQEPEQVLMVAKNITEQRRAENEIRKALKKEKELNELKTRFVSMASHEFRTPLSTIMSSVSLISRYTTEEQDEKRQKHIQRIKTSVNNLTQILNDFLSISKLEEEGGNRANFKYINLMELVHEVKEEMSAVKKSGQRILYTHEGDETSIYSDKQHLKNILINLVSNAIKYSSTDKEIKIETKCTDEHTYIKVTDQGIGIPEADQQYLFKRFFRAENAMNIQGTGLGLNIVKKYLDILKGHITFDSKQDVGTTFTITLPKKYKSE</sequence>
<dbReference type="SMART" id="SM00388">
    <property type="entry name" value="HisKA"/>
    <property type="match status" value="1"/>
</dbReference>
<dbReference type="OrthoDB" id="9806995at2"/>
<evidence type="ECO:0000256" key="4">
    <source>
        <dbReference type="ARBA" id="ARBA00022679"/>
    </source>
</evidence>
<keyword evidence="5 11" id="KW-0418">Kinase</keyword>
<dbReference type="PRINTS" id="PR00344">
    <property type="entry name" value="BCTRLSENSOR"/>
</dbReference>
<gene>
    <name evidence="11" type="ORF">BC781_11227</name>
</gene>
<dbReference type="InterPro" id="IPR036890">
    <property type="entry name" value="HATPase_C_sf"/>
</dbReference>
<dbReference type="CDD" id="cd00082">
    <property type="entry name" value="HisKA"/>
    <property type="match status" value="1"/>
</dbReference>
<dbReference type="EMBL" id="QGDO01000012">
    <property type="protein sequence ID" value="PWJ33680.1"/>
    <property type="molecule type" value="Genomic_DNA"/>
</dbReference>
<comment type="catalytic activity">
    <reaction evidence="1">
        <text>ATP + protein L-histidine = ADP + protein N-phospho-L-histidine.</text>
        <dbReference type="EC" id="2.7.13.3"/>
    </reaction>
</comment>
<keyword evidence="3 7" id="KW-0597">Phosphoprotein</keyword>
<evidence type="ECO:0000256" key="3">
    <source>
        <dbReference type="ARBA" id="ARBA00022553"/>
    </source>
</evidence>
<dbReference type="SMART" id="SM00387">
    <property type="entry name" value="HATPase_c"/>
    <property type="match status" value="1"/>
</dbReference>
<keyword evidence="6" id="KW-0902">Two-component regulatory system</keyword>
<dbReference type="InterPro" id="IPR003661">
    <property type="entry name" value="HisK_dim/P_dom"/>
</dbReference>
<evidence type="ECO:0000256" key="2">
    <source>
        <dbReference type="ARBA" id="ARBA00012438"/>
    </source>
</evidence>
<dbReference type="Pfam" id="PF00512">
    <property type="entry name" value="HisKA"/>
    <property type="match status" value="1"/>
</dbReference>
<dbReference type="RefSeq" id="WP_109623191.1">
    <property type="nucleotide sequence ID" value="NZ_QGDO01000012.1"/>
</dbReference>
<dbReference type="CDD" id="cd00156">
    <property type="entry name" value="REC"/>
    <property type="match status" value="1"/>
</dbReference>
<evidence type="ECO:0000256" key="1">
    <source>
        <dbReference type="ARBA" id="ARBA00000085"/>
    </source>
</evidence>
<dbReference type="Gene3D" id="1.10.287.130">
    <property type="match status" value="1"/>
</dbReference>
<dbReference type="PANTHER" id="PTHR43711:SF26">
    <property type="entry name" value="SENSOR HISTIDINE KINASE RCSC"/>
    <property type="match status" value="1"/>
</dbReference>